<feature type="region of interest" description="Disordered" evidence="1">
    <location>
        <begin position="116"/>
        <end position="137"/>
    </location>
</feature>
<gene>
    <name evidence="2" type="ORF">EI97DRAFT_117144</name>
</gene>
<dbReference type="EMBL" id="ML986485">
    <property type="protein sequence ID" value="KAF2280265.1"/>
    <property type="molecule type" value="Genomic_DNA"/>
</dbReference>
<dbReference type="GeneID" id="54546177"/>
<keyword evidence="3" id="KW-1185">Reference proteome</keyword>
<protein>
    <submittedName>
        <fullName evidence="2">Uncharacterized protein</fullName>
    </submittedName>
</protein>
<accession>A0A6A6JVK8</accession>
<evidence type="ECO:0000313" key="3">
    <source>
        <dbReference type="Proteomes" id="UP000800097"/>
    </source>
</evidence>
<name>A0A6A6JVK8_WESOR</name>
<feature type="compositionally biased region" description="Basic and acidic residues" evidence="1">
    <location>
        <begin position="1"/>
        <end position="28"/>
    </location>
</feature>
<dbReference type="Proteomes" id="UP000800097">
    <property type="component" value="Unassembled WGS sequence"/>
</dbReference>
<proteinExistence type="predicted"/>
<evidence type="ECO:0000313" key="2">
    <source>
        <dbReference type="EMBL" id="KAF2280265.1"/>
    </source>
</evidence>
<reference evidence="2" key="1">
    <citation type="journal article" date="2020" name="Stud. Mycol.">
        <title>101 Dothideomycetes genomes: a test case for predicting lifestyles and emergence of pathogens.</title>
        <authorList>
            <person name="Haridas S."/>
            <person name="Albert R."/>
            <person name="Binder M."/>
            <person name="Bloem J."/>
            <person name="Labutti K."/>
            <person name="Salamov A."/>
            <person name="Andreopoulos B."/>
            <person name="Baker S."/>
            <person name="Barry K."/>
            <person name="Bills G."/>
            <person name="Bluhm B."/>
            <person name="Cannon C."/>
            <person name="Castanera R."/>
            <person name="Culley D."/>
            <person name="Daum C."/>
            <person name="Ezra D."/>
            <person name="Gonzalez J."/>
            <person name="Henrissat B."/>
            <person name="Kuo A."/>
            <person name="Liang C."/>
            <person name="Lipzen A."/>
            <person name="Lutzoni F."/>
            <person name="Magnuson J."/>
            <person name="Mondo S."/>
            <person name="Nolan M."/>
            <person name="Ohm R."/>
            <person name="Pangilinan J."/>
            <person name="Park H.-J."/>
            <person name="Ramirez L."/>
            <person name="Alfaro M."/>
            <person name="Sun H."/>
            <person name="Tritt A."/>
            <person name="Yoshinaga Y."/>
            <person name="Zwiers L.-H."/>
            <person name="Turgeon B."/>
            <person name="Goodwin S."/>
            <person name="Spatafora J."/>
            <person name="Crous P."/>
            <person name="Grigoriev I."/>
        </authorList>
    </citation>
    <scope>NUCLEOTIDE SEQUENCE</scope>
    <source>
        <strain evidence="2">CBS 379.55</strain>
    </source>
</reference>
<dbReference type="AlphaFoldDB" id="A0A6A6JVK8"/>
<organism evidence="2 3">
    <name type="scientific">Westerdykella ornata</name>
    <dbReference type="NCBI Taxonomy" id="318751"/>
    <lineage>
        <taxon>Eukaryota</taxon>
        <taxon>Fungi</taxon>
        <taxon>Dikarya</taxon>
        <taxon>Ascomycota</taxon>
        <taxon>Pezizomycotina</taxon>
        <taxon>Dothideomycetes</taxon>
        <taxon>Pleosporomycetidae</taxon>
        <taxon>Pleosporales</taxon>
        <taxon>Sporormiaceae</taxon>
        <taxon>Westerdykella</taxon>
    </lineage>
</organism>
<evidence type="ECO:0000256" key="1">
    <source>
        <dbReference type="SAM" id="MobiDB-lite"/>
    </source>
</evidence>
<dbReference type="RefSeq" id="XP_033657803.1">
    <property type="nucleotide sequence ID" value="XM_033793002.1"/>
</dbReference>
<sequence>MKTRRDDALKRMRSEAESMTKHRIQQERLRKKGMAGYGKLGAEGDCSRASEKTYQRLAQACSSSRSSSSEVGCSVQYERLWERGAAQRPLIQNGGHRSDPISGHVTRACPLLQLAPAPNSAAPRSPSPPLHGSHLTHGRFHDSERAATHATLLANNCALHFCFFFVFSSSLRAPALLHRLQCTPVAVVLSFLLDIAPRSNLPPRRYKLHPPHAALLGAASTGRPPLIARRTHTQTHIPAAGFMGPGTVVILSIAARGAPCRLSRWSTV</sequence>
<feature type="region of interest" description="Disordered" evidence="1">
    <location>
        <begin position="1"/>
        <end position="45"/>
    </location>
</feature>